<evidence type="ECO:0000256" key="6">
    <source>
        <dbReference type="ARBA" id="ARBA00022989"/>
    </source>
</evidence>
<accession>A0A1D8IT53</accession>
<feature type="region of interest" description="Disordered" evidence="11">
    <location>
        <begin position="307"/>
        <end position="331"/>
    </location>
</feature>
<dbReference type="SMART" id="SM00283">
    <property type="entry name" value="MA"/>
    <property type="match status" value="1"/>
</dbReference>
<keyword evidence="6" id="KW-1133">Transmembrane helix</keyword>
<dbReference type="PROSITE" id="PS50111">
    <property type="entry name" value="CHEMOTAXIS_TRANSDUC_2"/>
    <property type="match status" value="1"/>
</dbReference>
<keyword evidence="2" id="KW-1003">Cell membrane</keyword>
<dbReference type="SUPFAM" id="SSF58104">
    <property type="entry name" value="Methyl-accepting chemotaxis protein (MCP) signaling domain"/>
    <property type="match status" value="1"/>
</dbReference>
<dbReference type="EMBL" id="CP017415">
    <property type="protein sequence ID" value="AOU99708.1"/>
    <property type="molecule type" value="Genomic_DNA"/>
</dbReference>
<dbReference type="GO" id="GO:0006935">
    <property type="term" value="P:chemotaxis"/>
    <property type="evidence" value="ECO:0007669"/>
    <property type="project" value="UniProtKB-KW"/>
</dbReference>
<evidence type="ECO:0000256" key="10">
    <source>
        <dbReference type="PROSITE-ProRule" id="PRU00284"/>
    </source>
</evidence>
<evidence type="ECO:0000256" key="7">
    <source>
        <dbReference type="ARBA" id="ARBA00023136"/>
    </source>
</evidence>
<dbReference type="AlphaFoldDB" id="A0A1D8IT53"/>
<dbReference type="PRINTS" id="PR00260">
    <property type="entry name" value="CHEMTRNSDUCR"/>
</dbReference>
<evidence type="ECO:0000256" key="2">
    <source>
        <dbReference type="ARBA" id="ARBA00022475"/>
    </source>
</evidence>
<feature type="compositionally biased region" description="Basic and acidic residues" evidence="11">
    <location>
        <begin position="307"/>
        <end position="325"/>
    </location>
</feature>
<evidence type="ECO:0000313" key="13">
    <source>
        <dbReference type="EMBL" id="AOU99708.1"/>
    </source>
</evidence>
<comment type="similarity">
    <text evidence="9">Belongs to the methyl-accepting chemotaxis (MCP) protein family.</text>
</comment>
<evidence type="ECO:0000259" key="12">
    <source>
        <dbReference type="PROSITE" id="PS50111"/>
    </source>
</evidence>
<keyword evidence="5" id="KW-0812">Transmembrane</keyword>
<evidence type="ECO:0000256" key="3">
    <source>
        <dbReference type="ARBA" id="ARBA00022481"/>
    </source>
</evidence>
<organism evidence="13 14">
    <name type="scientific">Acidihalobacter yilgarnensis</name>
    <dbReference type="NCBI Taxonomy" id="2819280"/>
    <lineage>
        <taxon>Bacteria</taxon>
        <taxon>Pseudomonadati</taxon>
        <taxon>Pseudomonadota</taxon>
        <taxon>Gammaproteobacteria</taxon>
        <taxon>Chromatiales</taxon>
        <taxon>Ectothiorhodospiraceae</taxon>
        <taxon>Acidihalobacter</taxon>
    </lineage>
</organism>
<evidence type="ECO:0000256" key="11">
    <source>
        <dbReference type="SAM" id="MobiDB-lite"/>
    </source>
</evidence>
<dbReference type="Pfam" id="PF00015">
    <property type="entry name" value="MCPsignal"/>
    <property type="match status" value="1"/>
</dbReference>
<evidence type="ECO:0000256" key="5">
    <source>
        <dbReference type="ARBA" id="ARBA00022692"/>
    </source>
</evidence>
<dbReference type="GO" id="GO:0007165">
    <property type="term" value="P:signal transduction"/>
    <property type="evidence" value="ECO:0007669"/>
    <property type="project" value="UniProtKB-KW"/>
</dbReference>
<dbReference type="PANTHER" id="PTHR32089">
    <property type="entry name" value="METHYL-ACCEPTING CHEMOTAXIS PROTEIN MCPB"/>
    <property type="match status" value="1"/>
</dbReference>
<comment type="subcellular location">
    <subcellularLocation>
        <location evidence="1">Cell membrane</location>
        <topology evidence="1">Multi-pass membrane protein</topology>
    </subcellularLocation>
</comment>
<keyword evidence="4" id="KW-0145">Chemotaxis</keyword>
<dbReference type="Gene3D" id="1.10.287.950">
    <property type="entry name" value="Methyl-accepting chemotaxis protein"/>
    <property type="match status" value="1"/>
</dbReference>
<dbReference type="InterPro" id="IPR004090">
    <property type="entry name" value="Chemotax_Me-accpt_rcpt"/>
</dbReference>
<evidence type="ECO:0000256" key="9">
    <source>
        <dbReference type="ARBA" id="ARBA00029447"/>
    </source>
</evidence>
<evidence type="ECO:0000256" key="4">
    <source>
        <dbReference type="ARBA" id="ARBA00022500"/>
    </source>
</evidence>
<evidence type="ECO:0000256" key="8">
    <source>
        <dbReference type="ARBA" id="ARBA00023224"/>
    </source>
</evidence>
<dbReference type="GO" id="GO:0005886">
    <property type="term" value="C:plasma membrane"/>
    <property type="evidence" value="ECO:0007669"/>
    <property type="project" value="UniProtKB-SubCell"/>
</dbReference>
<keyword evidence="7" id="KW-0472">Membrane</keyword>
<dbReference type="PANTHER" id="PTHR32089:SF39">
    <property type="entry name" value="METHYL-ACCEPTING CHEMOTAXIS PROTEIN HLYB"/>
    <property type="match status" value="1"/>
</dbReference>
<protein>
    <recommendedName>
        <fullName evidence="12">Methyl-accepting transducer domain-containing protein</fullName>
    </recommendedName>
</protein>
<dbReference type="GO" id="GO:0004888">
    <property type="term" value="F:transmembrane signaling receptor activity"/>
    <property type="evidence" value="ECO:0007669"/>
    <property type="project" value="InterPro"/>
</dbReference>
<evidence type="ECO:0000313" key="14">
    <source>
        <dbReference type="Proteomes" id="UP000095401"/>
    </source>
</evidence>
<name>A0A1D8IT53_9GAMM</name>
<feature type="domain" description="Methyl-accepting transducer" evidence="12">
    <location>
        <begin position="26"/>
        <end position="221"/>
    </location>
</feature>
<dbReference type="Proteomes" id="UP000095401">
    <property type="component" value="Chromosome"/>
</dbReference>
<sequence>MRPSKPKSEEGGDHLVTNRESDALAIAQALQIVARQIDTAKAQTEEGINALVGQFDSLQGRLDQAVQTAASIVSAEPVGAPAGAHSDFERNESDLKSVLSTLEATGERRRSLAQALEGLDAYAEALRGMTGEVEVIASRTNLLALNAAIEAARAGEQGRGFAVVAEEVRKLSGLSTNTVRRMAEKIQSITDSLAGIGSSAAASGEADQEAMTAADTAVNAVLTRFRQFAEQTRTSAEVVHRENDGIRMDVAQMLVSLQFQDRVSQILEHAESSLNSLGGLLDQYAPGTADVRVVIEQWLAEVERSYTTDEQRRNHRGDQGAHVDTGDVTFF</sequence>
<evidence type="ECO:0000256" key="1">
    <source>
        <dbReference type="ARBA" id="ARBA00004651"/>
    </source>
</evidence>
<proteinExistence type="inferred from homology"/>
<gene>
    <name evidence="13" type="ORF">BI364_11790</name>
</gene>
<dbReference type="InterPro" id="IPR004089">
    <property type="entry name" value="MCPsignal_dom"/>
</dbReference>
<dbReference type="KEGG" id="aprs:BI364_11790"/>
<keyword evidence="8 10" id="KW-0807">Transducer</keyword>
<reference evidence="14" key="1">
    <citation type="submission" date="2016-09" db="EMBL/GenBank/DDBJ databases">
        <title>Acidihalobacter prosperus F5.</title>
        <authorList>
            <person name="Khaleque H.N."/>
            <person name="Ramsay J.P."/>
            <person name="Kaksonen A.H."/>
            <person name="Boxall N.J."/>
            <person name="Watkin E.L.J."/>
        </authorList>
    </citation>
    <scope>NUCLEOTIDE SEQUENCE [LARGE SCALE GENOMIC DNA]</scope>
    <source>
        <strain evidence="14">F5</strain>
    </source>
</reference>
<keyword evidence="3" id="KW-0488">Methylation</keyword>
<keyword evidence="14" id="KW-1185">Reference proteome</keyword>